<reference evidence="3" key="1">
    <citation type="submission" date="2016-04" db="EMBL/GenBank/DDBJ databases">
        <title>Comparative genomics of biotechnologically important yeasts.</title>
        <authorList>
            <consortium name="DOE Joint Genome Institute"/>
            <person name="Riley R."/>
            <person name="Haridas S."/>
            <person name="Wolfe K.H."/>
            <person name="Lopes M.R."/>
            <person name="Hittinger C.T."/>
            <person name="Goker M."/>
            <person name="Salamov A."/>
            <person name="Wisecaver J."/>
            <person name="Long T.M."/>
            <person name="Aerts A.L."/>
            <person name="Barry K."/>
            <person name="Choi C."/>
            <person name="Clum A."/>
            <person name="Coughlan A.Y."/>
            <person name="Deshpande S."/>
            <person name="Douglass A.P."/>
            <person name="Hanson S.J."/>
            <person name="Klenk H.-P."/>
            <person name="Labutti K."/>
            <person name="Lapidus A."/>
            <person name="Lindquist E."/>
            <person name="Lipzen A."/>
            <person name="Meier-Kolthoff J.P."/>
            <person name="Ohm R.A."/>
            <person name="Otillar R.P."/>
            <person name="Pangilinan J."/>
            <person name="Peng Y."/>
            <person name="Rokas A."/>
            <person name="Rosa C.A."/>
            <person name="Scheuner C."/>
            <person name="Sibirny A.A."/>
            <person name="Slot J.C."/>
            <person name="Stielow J.B."/>
            <person name="Sun H."/>
            <person name="Kurtzman C.P."/>
            <person name="Blackwell M."/>
            <person name="Grigoriev I.V."/>
            <person name="Jeffries T.W."/>
        </authorList>
    </citation>
    <scope>NUCLEOTIDE SEQUENCE [LARGE SCALE GENOMIC DNA]</scope>
    <source>
        <strain evidence="3">NRRL YB-2248</strain>
    </source>
</reference>
<evidence type="ECO:0000256" key="1">
    <source>
        <dbReference type="SAM" id="MobiDB-lite"/>
    </source>
</evidence>
<proteinExistence type="predicted"/>
<dbReference type="EMBL" id="KV453848">
    <property type="protein sequence ID" value="ODV87262.1"/>
    <property type="molecule type" value="Genomic_DNA"/>
</dbReference>
<name>A0A1E4T6B3_9ASCO</name>
<evidence type="ECO:0000313" key="3">
    <source>
        <dbReference type="Proteomes" id="UP000094801"/>
    </source>
</evidence>
<accession>A0A1E4T6B3</accession>
<organism evidence="2 3">
    <name type="scientific">[Candida] arabinofermentans NRRL YB-2248</name>
    <dbReference type="NCBI Taxonomy" id="983967"/>
    <lineage>
        <taxon>Eukaryota</taxon>
        <taxon>Fungi</taxon>
        <taxon>Dikarya</taxon>
        <taxon>Ascomycota</taxon>
        <taxon>Saccharomycotina</taxon>
        <taxon>Pichiomycetes</taxon>
        <taxon>Pichiales</taxon>
        <taxon>Pichiaceae</taxon>
        <taxon>Ogataea</taxon>
        <taxon>Ogataea/Candida clade</taxon>
    </lineage>
</organism>
<protein>
    <submittedName>
        <fullName evidence="2">Uncharacterized protein</fullName>
    </submittedName>
</protein>
<feature type="region of interest" description="Disordered" evidence="1">
    <location>
        <begin position="96"/>
        <end position="121"/>
    </location>
</feature>
<gene>
    <name evidence="2" type="ORF">CANARDRAFT_21226</name>
</gene>
<evidence type="ECO:0000313" key="2">
    <source>
        <dbReference type="EMBL" id="ODV87262.1"/>
    </source>
</evidence>
<keyword evidence="3" id="KW-1185">Reference proteome</keyword>
<dbReference type="Proteomes" id="UP000094801">
    <property type="component" value="Unassembled WGS sequence"/>
</dbReference>
<sequence length="121" mass="13290">MFSHPENSTDHSHTSVNFEIQSKKVHKVTRSVRYLSVKSSLSETEYHAVKVVAVLVRVCGSCARGLFGQKYVAALPNLDQRENFGGNARLCAGQFRHSSRGRGDQAPRLPPATCPPVARKA</sequence>
<dbReference type="AlphaFoldDB" id="A0A1E4T6B3"/>